<dbReference type="GO" id="GO:0016035">
    <property type="term" value="C:zeta DNA polymerase complex"/>
    <property type="evidence" value="ECO:0007669"/>
    <property type="project" value="InterPro"/>
</dbReference>
<feature type="domain" description="Tc1-like transposase DDE" evidence="24">
    <location>
        <begin position="376"/>
        <end position="464"/>
    </location>
</feature>
<dbReference type="InterPro" id="IPR038717">
    <property type="entry name" value="Tc1-like_DDE_dom"/>
</dbReference>
<dbReference type="SUPFAM" id="SSF56672">
    <property type="entry name" value="DNA/RNA polymerases"/>
    <property type="match status" value="1"/>
</dbReference>
<feature type="compositionally biased region" description="Basic and acidic residues" evidence="20">
    <location>
        <begin position="1582"/>
        <end position="1591"/>
    </location>
</feature>
<dbReference type="GO" id="GO:0051536">
    <property type="term" value="F:iron-sulfur cluster binding"/>
    <property type="evidence" value="ECO:0007669"/>
    <property type="project" value="UniProtKB-KW"/>
</dbReference>
<feature type="region of interest" description="Disordered" evidence="20">
    <location>
        <begin position="764"/>
        <end position="793"/>
    </location>
</feature>
<keyword evidence="21" id="KW-1133">Transmembrane helix</keyword>
<evidence type="ECO:0000256" key="4">
    <source>
        <dbReference type="ARBA" id="ARBA00012417"/>
    </source>
</evidence>
<dbReference type="Gene3D" id="3.30.342.10">
    <property type="entry name" value="DNA Polymerase, chain B, domain 1"/>
    <property type="match status" value="1"/>
</dbReference>
<evidence type="ECO:0000256" key="21">
    <source>
        <dbReference type="SAM" id="Phobius"/>
    </source>
</evidence>
<dbReference type="FunFam" id="1.10.287.690:FF:000002">
    <property type="entry name" value="DNA polymerase zeta"/>
    <property type="match status" value="1"/>
</dbReference>
<dbReference type="GO" id="GO:0000724">
    <property type="term" value="P:double-strand break repair via homologous recombination"/>
    <property type="evidence" value="ECO:0007669"/>
    <property type="project" value="TreeGrafter"/>
</dbReference>
<evidence type="ECO:0000259" key="26">
    <source>
        <dbReference type="Pfam" id="PF15735"/>
    </source>
</evidence>
<dbReference type="KEGG" id="cgob:115003968"/>
<evidence type="ECO:0000256" key="18">
    <source>
        <dbReference type="ARBA" id="ARBA00066163"/>
    </source>
</evidence>
<evidence type="ECO:0000256" key="3">
    <source>
        <dbReference type="ARBA" id="ARBA00005755"/>
    </source>
</evidence>
<comment type="subunit">
    <text evidence="18">Heterodimer with MAD2L2. This dimer forms the minimal DNA polymerase zeta complex (Pol-zeta2), with REV3L bearing DNA polymerase catalytic activity, although its activity is very low in this context. Component of the tetrameric Pol-zeta complex (Pol-zeta4), which consists of REV3L, MAD2L2, POLD2 and POLD3; Pol-zeta4 is the fully active form of DNA polymerase zeta.</text>
</comment>
<dbReference type="FunFam" id="1.10.132.60:FF:000005">
    <property type="entry name" value="Putative DNA polymerase zeta catalytic subunit"/>
    <property type="match status" value="1"/>
</dbReference>
<dbReference type="CDD" id="cd05778">
    <property type="entry name" value="DNA_polB_zeta_exo"/>
    <property type="match status" value="1"/>
</dbReference>
<dbReference type="GO" id="GO:0003677">
    <property type="term" value="F:DNA binding"/>
    <property type="evidence" value="ECO:0007669"/>
    <property type="project" value="InterPro"/>
</dbReference>
<reference evidence="30" key="1">
    <citation type="submission" date="2025-08" db="UniProtKB">
        <authorList>
            <consortium name="RefSeq"/>
        </authorList>
    </citation>
    <scope>IDENTIFICATION</scope>
</reference>
<evidence type="ECO:0000256" key="20">
    <source>
        <dbReference type="SAM" id="MobiDB-lite"/>
    </source>
</evidence>
<evidence type="ECO:0000256" key="17">
    <source>
        <dbReference type="ARBA" id="ARBA00059263"/>
    </source>
</evidence>
<comment type="subcellular location">
    <subcellularLocation>
        <location evidence="2">Nucleus</location>
    </subcellularLocation>
</comment>
<evidence type="ECO:0000256" key="9">
    <source>
        <dbReference type="ARBA" id="ARBA00022763"/>
    </source>
</evidence>
<dbReference type="SMART" id="SM00486">
    <property type="entry name" value="POLBc"/>
    <property type="match status" value="1"/>
</dbReference>
<dbReference type="Pfam" id="PF14260">
    <property type="entry name" value="zf-C4pol"/>
    <property type="match status" value="1"/>
</dbReference>
<dbReference type="InterPro" id="IPR017964">
    <property type="entry name" value="DNA-dir_DNA_pol_B_CS"/>
</dbReference>
<feature type="compositionally biased region" description="Basic and acidic residues" evidence="20">
    <location>
        <begin position="2335"/>
        <end position="2344"/>
    </location>
</feature>
<keyword evidence="14" id="KW-0234">DNA repair</keyword>
<feature type="compositionally biased region" description="Polar residues" evidence="20">
    <location>
        <begin position="847"/>
        <end position="857"/>
    </location>
</feature>
<dbReference type="InterPro" id="IPR043502">
    <property type="entry name" value="DNA/RNA_pol_sf"/>
</dbReference>
<dbReference type="PANTHER" id="PTHR45812:SF1">
    <property type="entry name" value="DNA POLYMERASE ZETA CATALYTIC SUBUNIT"/>
    <property type="match status" value="1"/>
</dbReference>
<keyword evidence="7" id="KW-0548">Nucleotidyltransferase</keyword>
<evidence type="ECO:0000313" key="30">
    <source>
        <dbReference type="RefSeq" id="XP_029281766.1"/>
    </source>
</evidence>
<dbReference type="InterPro" id="IPR006133">
    <property type="entry name" value="DNA-dir_DNA_pol_B_exonuc"/>
</dbReference>
<dbReference type="CTD" id="5980"/>
<dbReference type="Pfam" id="PF24055">
    <property type="entry name" value="POL3_N"/>
    <property type="match status" value="1"/>
</dbReference>
<dbReference type="PROSITE" id="PS00116">
    <property type="entry name" value="DNA_POLYMERASE_B"/>
    <property type="match status" value="1"/>
</dbReference>
<feature type="region of interest" description="Disordered" evidence="20">
    <location>
        <begin position="1751"/>
        <end position="1776"/>
    </location>
</feature>
<feature type="transmembrane region" description="Helical" evidence="21">
    <location>
        <begin position="277"/>
        <end position="297"/>
    </location>
</feature>
<keyword evidence="12" id="KW-0408">Iron</keyword>
<dbReference type="CDD" id="cd05534">
    <property type="entry name" value="POLBc_zeta"/>
    <property type="match status" value="1"/>
</dbReference>
<dbReference type="InterPro" id="IPR030559">
    <property type="entry name" value="PolZ_Rev3"/>
</dbReference>
<dbReference type="InterPro" id="IPR036397">
    <property type="entry name" value="RNaseH_sf"/>
</dbReference>
<dbReference type="Pfam" id="PF15735">
    <property type="entry name" value="DUF4683"/>
    <property type="match status" value="1"/>
</dbReference>
<keyword evidence="9" id="KW-0227">DNA damage</keyword>
<comment type="catalytic activity">
    <reaction evidence="16">
        <text>DNA(n) + a 2'-deoxyribonucleoside 5'-triphosphate = DNA(n+1) + diphosphate</text>
        <dbReference type="Rhea" id="RHEA:22508"/>
        <dbReference type="Rhea" id="RHEA-COMP:17339"/>
        <dbReference type="Rhea" id="RHEA-COMP:17340"/>
        <dbReference type="ChEBI" id="CHEBI:33019"/>
        <dbReference type="ChEBI" id="CHEBI:61560"/>
        <dbReference type="ChEBI" id="CHEBI:173112"/>
        <dbReference type="EC" id="2.7.7.7"/>
    </reaction>
</comment>
<dbReference type="Pfam" id="PF24065">
    <property type="entry name" value="REV3_N"/>
    <property type="match status" value="1"/>
</dbReference>
<evidence type="ECO:0000256" key="5">
    <source>
        <dbReference type="ARBA" id="ARBA00021589"/>
    </source>
</evidence>
<keyword evidence="13" id="KW-0411">Iron-sulfur</keyword>
<evidence type="ECO:0000256" key="13">
    <source>
        <dbReference type="ARBA" id="ARBA00023014"/>
    </source>
</evidence>
<evidence type="ECO:0000256" key="1">
    <source>
        <dbReference type="ARBA" id="ARBA00001966"/>
    </source>
</evidence>
<dbReference type="Gene3D" id="1.10.132.60">
    <property type="entry name" value="DNA polymerase family B, C-terminal domain"/>
    <property type="match status" value="1"/>
</dbReference>
<dbReference type="GO" id="GO:0042276">
    <property type="term" value="P:error-prone translesion synthesis"/>
    <property type="evidence" value="ECO:0007669"/>
    <property type="project" value="TreeGrafter"/>
</dbReference>
<evidence type="ECO:0000259" key="24">
    <source>
        <dbReference type="Pfam" id="PF13358"/>
    </source>
</evidence>
<dbReference type="RefSeq" id="XP_029281766.1">
    <property type="nucleotide sequence ID" value="XM_029425906.1"/>
</dbReference>
<accession>A0A6J2P8S3</accession>
<dbReference type="FunFam" id="3.30.420.10:FF:000024">
    <property type="entry name" value="DNA polymerase zeta catalytic subunit"/>
    <property type="match status" value="1"/>
</dbReference>
<dbReference type="CDD" id="cd22287">
    <property type="entry name" value="REV3L_RBD"/>
    <property type="match status" value="1"/>
</dbReference>
<sequence length="3346" mass="375054">MFAVRIVTADFYLASPIKDLDVCYSEFRESNVKRVPVVRIFGATPAGQKTCLHLHGVFPYIYVPYDGYGQQPERYMRQVAFSIDRALNVAMGNPASSGQHVFKVVLVSGMPFYGYHAKEKHFMKIYLYNPHTVKRVCELLQSGAVMNKSYQPHEGHIPYLLQLFIDYNLYGMNLVNLGAVKFRTAHNKVLRLHLCAGMPLCCGESGLLLLSHRRTHCCFLSLQESVGMAGFLPPHCSLPPAQQGRLLCFVSFPISPDLTSASGCCLFKALSLFIPHFFSQFLSCGLCSFLPLLLHLLSLTSLNLYLYFTCTVSLWSILAILTLSLLLTKEAKRVDQEPDGHSHRAPEILWRWENLPEGQPSLQHSMDLGLAGTGRLVGVNGKLNGAKYREILNENLDLRLGRRFTFQQDNDPKHTAKTTQEWLREKSVNVLERPSQSPDFNSTEHLWRDLKMAVHRRSPSNLTEFETICKEEWEKLPQNRCQAFLSSLDWLTAPFKDHSTIYSTMCFLEDAAAVPNRQTPSSHPSISPWKSSCTAKLNDSPLGGTFVRWEEKALPCSLMLDEVEKQSTCELEVDAVAVDVLNRLEIENQIGRNPGLQAIWEDEKQRRREKNQESQIETSESEDRGFVTSTESEKIFMKRVEEILKENEFDVTHGLSVSDGEDPEDLLNEITLHSDPLSPEGLPCTPANAVEVHRHSQPDSVRSSVKIPEEAVVDEEAILSLLENSQTFLPLSQTSNHSPLLDSSQDQAIIDLLAGLENDGFCRTPVRQNSQSQSLPGASSYDCNSDEEEAGPELDKVEAELSVIMSQRWDNEPLENSPLPRPGVKELDDCFSEEQQESSDEDMDWSGNNSLFANLSIPQLDGAADESSDSSLTDSGSRTQSSLIVTEKMLGKRNPFPGDTVHLEPPSSAKILLECKNPELISIHVLDTEKPLDKHFQSKSSQDSISECSTGFKFNKEIPYIPPVKHPIPCKLPNNPEVSPICIDEQDKRPLYTYDKKTSIALNKTDLESFPFGNGKVTKNGKKYGSIKNVETNCLSILQNHRTFSLCYSELRNCSAKTELELSQKDTKSPILRNISSTPSPMVEDEFLDPQEEEMGQDSEEGDVGELKIRYEDYQENKTERTIVAQQEAHYKFFPSVILSNCLSRKKAGGKKLADPCCKLEQAQLCRSKLKVYKKRLGMAGQRNKLNMVESSSSDSQVSTELTTPAFLLTSDTEMPVLEDKSIKEAEPIEDGPIIEGEQFIKEEPEIEERSVQTQPISEPPAITVSSFSEEAKDSAENMLSPLHDLSATVICTKPSALPGSKYTLRAKRKMIYEGEDGEYSGAPRSKNPAPVKERFKDNVPSGQEVKYQKRRKKEPPIIIKYIIINRFKGQKNMLVKMSKVKAEEPLVLLTPDKLEQYNKLAPLKDFWPKVPESTAVKFPIIEPKVKRQPKRKAKVNSPNKKTVSVSSKPPVRPVLRVKRKKGCQRGQILPSLLPPQPCYCELADDQDIEYTDVMVELGYLSDRSPSPTNYTPPRCWSPSDPPMDTWSSEHLINPLIDPCLSSAFHKPQTVLSTKGTQKKCQIAKPMKSADTKRKVSKSVTKPKEEEELTKQKSRQRSTAAPKQRKQTKDTAESTINRSTRTKRKSLKKKTEEPKSHDPSKDSSQLLFLEDEVPPSESSSQDVPPFQQPVCTDGNSQGSSQPASMSNSNSVAQSIEPKVEDCETSIMEVNQSFSAPAQLKQQGCQTNVVKAEASQEECTAPPLAGRHLLEDSKDSQQAAASPHSGPKNGIIPTLSDTPSGLAVLKQLLQRRQQGQALPLQVVGTDSHSTAIAQATTLLDLTTKPAKSRRAPPTTPRKPRAPKSTTPKDKKPRVRKGKVSSTQPHLSVKQEGNMSDDCPIFLSDPGLDSCNFIEDSLSPELPHNYTFDINAIDQTEFSSPYSGSQFVLTDKHLPVKFLSDASQEAVSAQTLGIEKKLDRLFDSGEELQRGSDWHNARPVSPDLFDRPDNGDSVSNHLTFLDSEKIKNREWDFSLGKAHTLSPFQDFHCERKELLFSVFDPVLPLPLNSASFVDHEGSPTGELLEVIDGLTSTTPSSSPRSISSVSQVRASQLLRGAGGGAHILKPLMSPPSREEILSTLLNLEMSEITFQEPFCSNPSDAPGNPMEVGGRKLAVRTRLAKELAEFSGDLSLEGLHFWKTAFSAMTHPAITITSYSQAHGAEASEASKEQAKLDLSSTSDKKVILLPCRNPPSRERVQLWLEARKQYENLQKGLLKKGRVGLDVEGNPERTEQPAASSCPAVKVELCERLSSIRAHRRKKCSLSLIISPMKDNGSHCKSTEVSPVSDESSVDIEQEGGEKHDDDAKTTSPESPELHPVLQSCQPSPLEPDRLNENSLEALSPRLCNSLENHSPSLLHVSTREEGRTSPHLLHSTPFLRRGRRSKKDLEPVCSTPNSGEDPVSQRLQQRRRSQADPLRRVLLTTQMKNQFAALNVPKKDRSQIEGPSIANSYGFKISMQNLQDAKALHEVQYLTLMGMELHARTRRDLEPDPEFDPICALFYCLSSDAPLPDVDSTQLTGAIVVDKDHESCDQGHRGTAPLLVRSGISGLQVIYATDEKVLFQELITIMRRFDPDILVGYEVQMRSWGYLLQRAAALGVDLCQQLSRVPGDSKENRFAAERDEYGADTMTEINIIGRITLNLWRVMKTEATLNNYSFENVAFHVLHQRFPLYSPRTLSDWFDHSTHLYRWRMVDHYVSRIRGAMQLLQQQDIIGRTSELARLFGIQFFHVLTRGSQYRVESMMLRVAKPLNYIPVTPSMRQRAQQRAPQCIPLVMEPESRFYSNSVVVLDFQSLYPSIIIAYNYCFSTCLGHVDSLGTPDEFKFGCSSLRVPPKLLYQLRNDITVSPGGIAFVKSSVRKGVLPSMLEEILNTRIMVKKSMKAHKKDKAVMKLLQARQLGLKLIANVTFGYTAANYSGRMPSCVQVGDSIVHKARETLERAIKLVNDTKKWGAHVVYGDTDSLFVLLKGATKEQAFKIGNEIAEAVTATNPKPVKLKFEKVYLPCVLQTKKRYVGYMYESLDQKEPMFDAKGIETVRRDGCPAVSKILERSIKLLFETRDISQVKQFVQHQCIKVVDGRASMQDLTFAKEYRGSSSYRPGACVPALELTRRMMAYDRRLEPRVGERVPYVIVYGMPGVPLIQLVRRPMEVLQDPGLRLNATYYITKQILPPLARMFQLIGVDVFSWYQELPRIQKASSFWAVGGEEVGRKGTISQYFTTLHCPVCDELTQLGVCSRCRVEPQRVAATLYQDMRQWERRQEQLLKVCRNCSGSAERQVSCVSLDCPVLYKLSRVNRQLSKAPYLRQLLEQF</sequence>
<evidence type="ECO:0000256" key="15">
    <source>
        <dbReference type="ARBA" id="ARBA00023242"/>
    </source>
</evidence>
<dbReference type="GO" id="GO:0031981">
    <property type="term" value="C:nuclear lumen"/>
    <property type="evidence" value="ECO:0007669"/>
    <property type="project" value="UniProtKB-ARBA"/>
</dbReference>
<keyword evidence="6" id="KW-0808">Transferase</keyword>
<feature type="compositionally biased region" description="Acidic residues" evidence="20">
    <location>
        <begin position="829"/>
        <end position="844"/>
    </location>
</feature>
<dbReference type="Gene3D" id="3.90.1600.10">
    <property type="entry name" value="Palm domain of DNA polymerase"/>
    <property type="match status" value="1"/>
</dbReference>
<dbReference type="InParanoid" id="A0A6J2P8S3"/>
<feature type="compositionally biased region" description="Low complexity" evidence="20">
    <location>
        <begin position="1675"/>
        <end position="1690"/>
    </location>
</feature>
<feature type="compositionally biased region" description="Low complexity" evidence="20">
    <location>
        <begin position="1436"/>
        <end position="1450"/>
    </location>
</feature>
<comment type="function">
    <text evidence="17">Catalytic subunit of the DNA polymerase zeta complex, an error-prone polymerase specialized in translesion DNA synthesis (TLS). Lacks an intrinsic 3'-5' exonuclease activity and thus has no proofreading function.</text>
</comment>
<feature type="region of interest" description="Disordered" evidence="20">
    <location>
        <begin position="1551"/>
        <end position="1697"/>
    </location>
</feature>
<keyword evidence="8" id="KW-0479">Metal-binding</keyword>
<dbReference type="SUPFAM" id="SSF53098">
    <property type="entry name" value="Ribonuclease H-like"/>
    <property type="match status" value="1"/>
</dbReference>
<dbReference type="Gene3D" id="3.30.420.10">
    <property type="entry name" value="Ribonuclease H-like superfamily/Ribonuclease H"/>
    <property type="match status" value="2"/>
</dbReference>
<dbReference type="FunFam" id="3.30.342.10:FF:000002">
    <property type="entry name" value="DNA polymerase zeta catalytic subunit isoform X1"/>
    <property type="match status" value="1"/>
</dbReference>
<protein>
    <recommendedName>
        <fullName evidence="5">DNA polymerase zeta catalytic subunit</fullName>
        <ecNumber evidence="4">2.7.7.7</ecNumber>
    </recommendedName>
    <alternativeName>
        <fullName evidence="19">Protein reversionless 3-like</fullName>
    </alternativeName>
</protein>
<dbReference type="InterPro" id="IPR012337">
    <property type="entry name" value="RNaseH-like_sf"/>
</dbReference>
<feature type="compositionally biased region" description="Polar residues" evidence="20">
    <location>
        <begin position="766"/>
        <end position="783"/>
    </location>
</feature>
<dbReference type="Proteomes" id="UP000504630">
    <property type="component" value="Chromosome 24"/>
</dbReference>
<feature type="domain" description="DNA-directed DNA polymerase family B multifunctional" evidence="22">
    <location>
        <begin position="2764"/>
        <end position="3215"/>
    </location>
</feature>
<evidence type="ECO:0000259" key="22">
    <source>
        <dbReference type="Pfam" id="PF00136"/>
    </source>
</evidence>
<feature type="region of interest" description="Disordered" evidence="20">
    <location>
        <begin position="2310"/>
        <end position="2370"/>
    </location>
</feature>
<dbReference type="Pfam" id="PF13358">
    <property type="entry name" value="DDE_3"/>
    <property type="match status" value="1"/>
</dbReference>
<feature type="domain" description="DNA-directed DNA polymerase family B exonuclease" evidence="23">
    <location>
        <begin position="2568"/>
        <end position="2697"/>
    </location>
</feature>
<dbReference type="Pfam" id="PF00136">
    <property type="entry name" value="DNA_pol_B"/>
    <property type="match status" value="1"/>
</dbReference>
<feature type="domain" description="DUF4683" evidence="26">
    <location>
        <begin position="1083"/>
        <end position="1521"/>
    </location>
</feature>
<feature type="compositionally biased region" description="Basic and acidic residues" evidence="20">
    <location>
        <begin position="601"/>
        <end position="612"/>
    </location>
</feature>
<evidence type="ECO:0000256" key="8">
    <source>
        <dbReference type="ARBA" id="ARBA00022723"/>
    </source>
</evidence>
<dbReference type="Pfam" id="PF03104">
    <property type="entry name" value="DNA_pol_B_exo1"/>
    <property type="match status" value="1"/>
</dbReference>
<dbReference type="PRINTS" id="PR00106">
    <property type="entry name" value="DNAPOLB"/>
</dbReference>
<feature type="compositionally biased region" description="Polar residues" evidence="20">
    <location>
        <begin position="1858"/>
        <end position="1872"/>
    </location>
</feature>
<keyword evidence="21" id="KW-0812">Transmembrane</keyword>
<dbReference type="InterPro" id="IPR032757">
    <property type="entry name" value="DUF4683"/>
</dbReference>
<evidence type="ECO:0000256" key="12">
    <source>
        <dbReference type="ARBA" id="ARBA00023004"/>
    </source>
</evidence>
<feature type="region of interest" description="Disordered" evidence="20">
    <location>
        <begin position="807"/>
        <end position="881"/>
    </location>
</feature>
<dbReference type="OrthoDB" id="2414538at2759"/>
<feature type="region of interest" description="Disordered" evidence="20">
    <location>
        <begin position="1815"/>
        <end position="1872"/>
    </location>
</feature>
<feature type="compositionally biased region" description="Basic and acidic residues" evidence="20">
    <location>
        <begin position="1629"/>
        <end position="1641"/>
    </location>
</feature>
<evidence type="ECO:0000256" key="10">
    <source>
        <dbReference type="ARBA" id="ARBA00022833"/>
    </source>
</evidence>
<feature type="region of interest" description="Disordered" evidence="20">
    <location>
        <begin position="2396"/>
        <end position="2452"/>
    </location>
</feature>
<comment type="similarity">
    <text evidence="3">Belongs to the DNA polymerase type-B family.</text>
</comment>
<evidence type="ECO:0000256" key="14">
    <source>
        <dbReference type="ARBA" id="ARBA00023204"/>
    </source>
</evidence>
<keyword evidence="15" id="KW-0539">Nucleus</keyword>
<evidence type="ECO:0000256" key="11">
    <source>
        <dbReference type="ARBA" id="ARBA00022932"/>
    </source>
</evidence>
<feature type="region of interest" description="Disordered" evidence="20">
    <location>
        <begin position="601"/>
        <end position="628"/>
    </location>
</feature>
<dbReference type="Gene3D" id="1.10.287.690">
    <property type="entry name" value="Helix hairpin bin"/>
    <property type="match status" value="1"/>
</dbReference>
<evidence type="ECO:0000256" key="16">
    <source>
        <dbReference type="ARBA" id="ARBA00049244"/>
    </source>
</evidence>
<feature type="region of interest" description="Disordered" evidence="20">
    <location>
        <begin position="1428"/>
        <end position="1450"/>
    </location>
</feature>
<evidence type="ECO:0000259" key="25">
    <source>
        <dbReference type="Pfam" id="PF14260"/>
    </source>
</evidence>
<dbReference type="GO" id="GO:0046872">
    <property type="term" value="F:metal ion binding"/>
    <property type="evidence" value="ECO:0007669"/>
    <property type="project" value="UniProtKB-KW"/>
</dbReference>
<evidence type="ECO:0000313" key="29">
    <source>
        <dbReference type="Proteomes" id="UP000504630"/>
    </source>
</evidence>
<feature type="transmembrane region" description="Helical" evidence="21">
    <location>
        <begin position="304"/>
        <end position="327"/>
    </location>
</feature>
<keyword evidence="29" id="KW-1185">Reference proteome</keyword>
<evidence type="ECO:0000256" key="19">
    <source>
        <dbReference type="ARBA" id="ARBA00075683"/>
    </source>
</evidence>
<evidence type="ECO:0000256" key="7">
    <source>
        <dbReference type="ARBA" id="ARBA00022695"/>
    </source>
</evidence>
<name>A0A6J2P8S3_COTGO</name>
<proteinExistence type="inferred from homology"/>
<feature type="compositionally biased region" description="Polar residues" evidence="20">
    <location>
        <begin position="1551"/>
        <end position="1560"/>
    </location>
</feature>
<dbReference type="PANTHER" id="PTHR45812">
    <property type="entry name" value="DNA POLYMERASE ZETA CATALYTIC SUBUNIT"/>
    <property type="match status" value="1"/>
</dbReference>
<evidence type="ECO:0000256" key="6">
    <source>
        <dbReference type="ARBA" id="ARBA00022679"/>
    </source>
</evidence>
<dbReference type="InterPro" id="IPR006172">
    <property type="entry name" value="DNA-dir_DNA_pol_B"/>
</dbReference>
<keyword evidence="11" id="KW-0239">DNA-directed DNA polymerase</keyword>
<evidence type="ECO:0000259" key="28">
    <source>
        <dbReference type="Pfam" id="PF24065"/>
    </source>
</evidence>
<feature type="domain" description="C4-type zinc-finger of DNA polymerase delta" evidence="25">
    <location>
        <begin position="3258"/>
        <end position="3325"/>
    </location>
</feature>
<dbReference type="GO" id="GO:0003887">
    <property type="term" value="F:DNA-directed DNA polymerase activity"/>
    <property type="evidence" value="ECO:0007669"/>
    <property type="project" value="UniProtKB-KW"/>
</dbReference>
<feature type="domain" description="DNA polymerase delta/zeta catalytic subunit N-terminal" evidence="27">
    <location>
        <begin position="56"/>
        <end position="134"/>
    </location>
</feature>
<dbReference type="InterPro" id="IPR042087">
    <property type="entry name" value="DNA_pol_B_thumb"/>
</dbReference>
<dbReference type="GO" id="GO:0000166">
    <property type="term" value="F:nucleotide binding"/>
    <property type="evidence" value="ECO:0007669"/>
    <property type="project" value="InterPro"/>
</dbReference>
<evidence type="ECO:0000256" key="2">
    <source>
        <dbReference type="ARBA" id="ARBA00004123"/>
    </source>
</evidence>
<dbReference type="GeneID" id="115003968"/>
<organism evidence="29 30">
    <name type="scientific">Cottoperca gobio</name>
    <name type="common">Frogmouth</name>
    <name type="synonym">Aphritis gobio</name>
    <dbReference type="NCBI Taxonomy" id="56716"/>
    <lineage>
        <taxon>Eukaryota</taxon>
        <taxon>Metazoa</taxon>
        <taxon>Chordata</taxon>
        <taxon>Craniata</taxon>
        <taxon>Vertebrata</taxon>
        <taxon>Euteleostomi</taxon>
        <taxon>Actinopterygii</taxon>
        <taxon>Neopterygii</taxon>
        <taxon>Teleostei</taxon>
        <taxon>Neoteleostei</taxon>
        <taxon>Acanthomorphata</taxon>
        <taxon>Eupercaria</taxon>
        <taxon>Perciformes</taxon>
        <taxon>Notothenioidei</taxon>
        <taxon>Bovichtidae</taxon>
        <taxon>Cottoperca</taxon>
    </lineage>
</organism>
<comment type="cofactor">
    <cofactor evidence="1">
        <name>[4Fe-4S] cluster</name>
        <dbReference type="ChEBI" id="CHEBI:49883"/>
    </cofactor>
</comment>
<dbReference type="InterPro" id="IPR056435">
    <property type="entry name" value="DPOD/Z_N"/>
</dbReference>
<feature type="domain" description="DNA polymerase zeta catalytic subunit N-terminal" evidence="28">
    <location>
        <begin position="1"/>
        <end position="55"/>
    </location>
</feature>
<gene>
    <name evidence="30" type="primary">rev3l</name>
</gene>
<dbReference type="InterPro" id="IPR006134">
    <property type="entry name" value="DNA-dir_DNA_pol_B_multi_dom"/>
</dbReference>
<dbReference type="InterPro" id="IPR025687">
    <property type="entry name" value="Znf-C4pol"/>
</dbReference>
<evidence type="ECO:0000259" key="27">
    <source>
        <dbReference type="Pfam" id="PF24055"/>
    </source>
</evidence>
<evidence type="ECO:0000259" key="23">
    <source>
        <dbReference type="Pfam" id="PF03104"/>
    </source>
</evidence>
<keyword evidence="21" id="KW-0472">Membrane</keyword>
<dbReference type="InterPro" id="IPR023211">
    <property type="entry name" value="DNA_pol_palm_dom_sf"/>
</dbReference>
<dbReference type="InterPro" id="IPR056447">
    <property type="entry name" value="REV3_N"/>
</dbReference>
<dbReference type="EC" id="2.7.7.7" evidence="4"/>
<keyword evidence="10" id="KW-0862">Zinc</keyword>